<evidence type="ECO:0000256" key="4">
    <source>
        <dbReference type="SAM" id="SignalP"/>
    </source>
</evidence>
<dbReference type="PROSITE" id="PS00139">
    <property type="entry name" value="THIOL_PROTEASE_CYS"/>
    <property type="match status" value="1"/>
</dbReference>
<protein>
    <recommendedName>
        <fullName evidence="5">Peptidase C1A papain C-terminal domain-containing protein</fullName>
    </recommendedName>
</protein>
<dbReference type="EMBL" id="QUSY01002016">
    <property type="protein sequence ID" value="RHY22729.1"/>
    <property type="molecule type" value="Genomic_DNA"/>
</dbReference>
<feature type="compositionally biased region" description="Low complexity" evidence="3">
    <location>
        <begin position="361"/>
        <end position="370"/>
    </location>
</feature>
<dbReference type="SMART" id="SM00645">
    <property type="entry name" value="Pept_C1"/>
    <property type="match status" value="1"/>
</dbReference>
<evidence type="ECO:0000259" key="5">
    <source>
        <dbReference type="SMART" id="SM00645"/>
    </source>
</evidence>
<dbReference type="PROSITE" id="PS00639">
    <property type="entry name" value="THIOL_PROTEASE_HIS"/>
    <property type="match status" value="1"/>
</dbReference>
<feature type="chain" id="PRO_5018746374" description="Peptidase C1A papain C-terminal domain-containing protein" evidence="4">
    <location>
        <begin position="19"/>
        <end position="414"/>
    </location>
</feature>
<comment type="caution">
    <text evidence="6">The sequence shown here is derived from an EMBL/GenBank/DDBJ whole genome shotgun (WGS) entry which is preliminary data.</text>
</comment>
<evidence type="ECO:0000313" key="7">
    <source>
        <dbReference type="Proteomes" id="UP000285060"/>
    </source>
</evidence>
<reference evidence="6 7" key="1">
    <citation type="submission" date="2018-08" db="EMBL/GenBank/DDBJ databases">
        <title>Aphanomyces genome sequencing and annotation.</title>
        <authorList>
            <person name="Minardi D."/>
            <person name="Oidtmann B."/>
            <person name="Van Der Giezen M."/>
            <person name="Studholme D.J."/>
        </authorList>
    </citation>
    <scope>NUCLEOTIDE SEQUENCE [LARGE SCALE GENOMIC DNA]</scope>
    <source>
        <strain evidence="6 7">NJM0002</strain>
    </source>
</reference>
<dbReference type="InterPro" id="IPR000169">
    <property type="entry name" value="Pept_cys_AS"/>
</dbReference>
<evidence type="ECO:0000256" key="2">
    <source>
        <dbReference type="ARBA" id="ARBA00023145"/>
    </source>
</evidence>
<dbReference type="CDD" id="cd02248">
    <property type="entry name" value="Peptidase_C1A"/>
    <property type="match status" value="1"/>
</dbReference>
<comment type="similarity">
    <text evidence="1">Belongs to the peptidase C1 family.</text>
</comment>
<dbReference type="PANTHER" id="PTHR12411">
    <property type="entry name" value="CYSTEINE PROTEASE FAMILY C1-RELATED"/>
    <property type="match status" value="1"/>
</dbReference>
<feature type="domain" description="Peptidase C1A papain C-terminal" evidence="5">
    <location>
        <begin position="134"/>
        <end position="346"/>
    </location>
</feature>
<evidence type="ECO:0000256" key="3">
    <source>
        <dbReference type="SAM" id="MobiDB-lite"/>
    </source>
</evidence>
<dbReference type="SUPFAM" id="SSF54001">
    <property type="entry name" value="Cysteine proteinases"/>
    <property type="match status" value="1"/>
</dbReference>
<dbReference type="VEuPathDB" id="FungiDB:H310_13849"/>
<dbReference type="Pfam" id="PF00112">
    <property type="entry name" value="Peptidase_C1"/>
    <property type="match status" value="1"/>
</dbReference>
<dbReference type="InterPro" id="IPR025660">
    <property type="entry name" value="Pept_his_AS"/>
</dbReference>
<organism evidence="6 7">
    <name type="scientific">Aphanomyces invadans</name>
    <dbReference type="NCBI Taxonomy" id="157072"/>
    <lineage>
        <taxon>Eukaryota</taxon>
        <taxon>Sar</taxon>
        <taxon>Stramenopiles</taxon>
        <taxon>Oomycota</taxon>
        <taxon>Saprolegniomycetes</taxon>
        <taxon>Saprolegniales</taxon>
        <taxon>Verrucalvaceae</taxon>
        <taxon>Aphanomyces</taxon>
    </lineage>
</organism>
<keyword evidence="4" id="KW-0732">Signal</keyword>
<feature type="signal peptide" evidence="4">
    <location>
        <begin position="1"/>
        <end position="18"/>
    </location>
</feature>
<dbReference type="AlphaFoldDB" id="A0A3R6YXS9"/>
<evidence type="ECO:0000313" key="6">
    <source>
        <dbReference type="EMBL" id="RHY22729.1"/>
    </source>
</evidence>
<dbReference type="InterPro" id="IPR000668">
    <property type="entry name" value="Peptidase_C1A_C"/>
</dbReference>
<dbReference type="InterPro" id="IPR013128">
    <property type="entry name" value="Peptidase_C1A"/>
</dbReference>
<evidence type="ECO:0000256" key="1">
    <source>
        <dbReference type="ARBA" id="ARBA00008455"/>
    </source>
</evidence>
<feature type="region of interest" description="Disordered" evidence="3">
    <location>
        <begin position="347"/>
        <end position="372"/>
    </location>
</feature>
<dbReference type="InterPro" id="IPR038765">
    <property type="entry name" value="Papain-like_cys_pep_sf"/>
</dbReference>
<name>A0A3R6YXS9_9STRA</name>
<proteinExistence type="inferred from homology"/>
<dbReference type="InterPro" id="IPR039417">
    <property type="entry name" value="Peptidase_C1A_papain-like"/>
</dbReference>
<accession>A0A3R6YXS9</accession>
<dbReference type="PRINTS" id="PR00705">
    <property type="entry name" value="PAPAIN"/>
</dbReference>
<gene>
    <name evidence="6" type="ORF">DYB32_009413</name>
</gene>
<dbReference type="Proteomes" id="UP000285060">
    <property type="component" value="Unassembled WGS sequence"/>
</dbReference>
<keyword evidence="2" id="KW-0865">Zymogen</keyword>
<dbReference type="GO" id="GO:0006508">
    <property type="term" value="P:proteolysis"/>
    <property type="evidence" value="ECO:0007669"/>
    <property type="project" value="InterPro"/>
</dbReference>
<sequence>MKLFVALVVASAAATKQSVTTLSSDERATLRAELAKWREEFGAKAAAQGLLPRAATNSSPLEAETDALQRFYDNKLAIEQARRNNPEATFDYNHPFALMTEAEFKSHVQGVMFKESRSAFRSVPSVDLNVSAPKAASVDWTTGNCVNPIRDQGQCGSCWAFSAVGAAEPAHCIVTGELLDLSEQQVTSCSTASGSAGCNGGWPYAALTYASTTGLCLESDYPYTSGSTSMTGTCDSNSCTKRQLSIGATVRVTGEAALDTALNTQPVSVLVEAGNAVWQNYRSGVVTQCPGAYSDHAVVAVGYDGTSYKLRNSWSTSWGEAGHIRLKRGVSGLGMCNVAEDVVFPQIGGGPNPTVSPTPTKPTTSPSPTSAQPDVCANCSGCYYPAGDQCLPAEYTKADCDYYQADFGTVWCGI</sequence>
<dbReference type="Gene3D" id="3.90.70.10">
    <property type="entry name" value="Cysteine proteinases"/>
    <property type="match status" value="1"/>
</dbReference>
<dbReference type="GO" id="GO:0008234">
    <property type="term" value="F:cysteine-type peptidase activity"/>
    <property type="evidence" value="ECO:0007669"/>
    <property type="project" value="InterPro"/>
</dbReference>
<keyword evidence="7" id="KW-1185">Reference proteome</keyword>